<comment type="subcellular location">
    <subcellularLocation>
        <location evidence="1">Cell membrane</location>
        <topology evidence="1">Multi-pass membrane protein</topology>
    </subcellularLocation>
</comment>
<name>A0A1H6CQL4_9ACTN</name>
<feature type="transmembrane region" description="Helical" evidence="8">
    <location>
        <begin position="213"/>
        <end position="235"/>
    </location>
</feature>
<keyword evidence="2" id="KW-0813">Transport</keyword>
<feature type="domain" description="Major facilitator superfamily (MFS) profile" evidence="9">
    <location>
        <begin position="61"/>
        <end position="502"/>
    </location>
</feature>
<accession>A0A1H6CQL4</accession>
<dbReference type="CDD" id="cd17321">
    <property type="entry name" value="MFS_MMR_MDR_like"/>
    <property type="match status" value="1"/>
</dbReference>
<proteinExistence type="predicted"/>
<dbReference type="GO" id="GO:0046677">
    <property type="term" value="P:response to antibiotic"/>
    <property type="evidence" value="ECO:0007669"/>
    <property type="project" value="UniProtKB-KW"/>
</dbReference>
<feature type="transmembrane region" description="Helical" evidence="8">
    <location>
        <begin position="277"/>
        <end position="294"/>
    </location>
</feature>
<dbReference type="PROSITE" id="PS50850">
    <property type="entry name" value="MFS"/>
    <property type="match status" value="1"/>
</dbReference>
<evidence type="ECO:0000256" key="4">
    <source>
        <dbReference type="ARBA" id="ARBA00022692"/>
    </source>
</evidence>
<feature type="transmembrane region" description="Helical" evidence="8">
    <location>
        <begin position="185"/>
        <end position="207"/>
    </location>
</feature>
<dbReference type="Proteomes" id="UP000236754">
    <property type="component" value="Unassembled WGS sequence"/>
</dbReference>
<keyword evidence="5 8" id="KW-1133">Transmembrane helix</keyword>
<evidence type="ECO:0000313" key="11">
    <source>
        <dbReference type="Proteomes" id="UP000236754"/>
    </source>
</evidence>
<evidence type="ECO:0000256" key="6">
    <source>
        <dbReference type="ARBA" id="ARBA00023136"/>
    </source>
</evidence>
<protein>
    <submittedName>
        <fullName evidence="10">Drug resistance transporter, EmrB/QacA subfamily</fullName>
    </submittedName>
</protein>
<dbReference type="InterPro" id="IPR020846">
    <property type="entry name" value="MFS_dom"/>
</dbReference>
<feature type="transmembrane region" description="Helical" evidence="8">
    <location>
        <begin position="152"/>
        <end position="173"/>
    </location>
</feature>
<reference evidence="10 11" key="1">
    <citation type="submission" date="2016-10" db="EMBL/GenBank/DDBJ databases">
        <authorList>
            <person name="de Groot N.N."/>
        </authorList>
    </citation>
    <scope>NUCLEOTIDE SEQUENCE [LARGE SCALE GENOMIC DNA]</scope>
    <source>
        <strain evidence="10 11">CGMCC 4.2023</strain>
    </source>
</reference>
<feature type="transmembrane region" description="Helical" evidence="8">
    <location>
        <begin position="59"/>
        <end position="83"/>
    </location>
</feature>
<dbReference type="PANTHER" id="PTHR42718">
    <property type="entry name" value="MAJOR FACILITATOR SUPERFAMILY MULTIDRUG TRANSPORTER MFSC"/>
    <property type="match status" value="1"/>
</dbReference>
<evidence type="ECO:0000256" key="3">
    <source>
        <dbReference type="ARBA" id="ARBA00022475"/>
    </source>
</evidence>
<evidence type="ECO:0000256" key="7">
    <source>
        <dbReference type="ARBA" id="ARBA00023251"/>
    </source>
</evidence>
<dbReference type="GO" id="GO:0022857">
    <property type="term" value="F:transmembrane transporter activity"/>
    <property type="evidence" value="ECO:0007669"/>
    <property type="project" value="InterPro"/>
</dbReference>
<keyword evidence="4 8" id="KW-0812">Transmembrane</keyword>
<feature type="transmembrane region" description="Helical" evidence="8">
    <location>
        <begin position="127"/>
        <end position="146"/>
    </location>
</feature>
<dbReference type="PRINTS" id="PR01036">
    <property type="entry name" value="TCRTETB"/>
</dbReference>
<dbReference type="PANTHER" id="PTHR42718:SF46">
    <property type="entry name" value="BLR6921 PROTEIN"/>
    <property type="match status" value="1"/>
</dbReference>
<dbReference type="Gene3D" id="1.20.1250.20">
    <property type="entry name" value="MFS general substrate transporter like domains"/>
    <property type="match status" value="1"/>
</dbReference>
<dbReference type="GO" id="GO:0005886">
    <property type="term" value="C:plasma membrane"/>
    <property type="evidence" value="ECO:0007669"/>
    <property type="project" value="UniProtKB-SubCell"/>
</dbReference>
<dbReference type="SUPFAM" id="SSF103473">
    <property type="entry name" value="MFS general substrate transporter"/>
    <property type="match status" value="1"/>
</dbReference>
<feature type="transmembrane region" description="Helical" evidence="8">
    <location>
        <begin position="378"/>
        <end position="400"/>
    </location>
</feature>
<evidence type="ECO:0000313" key="10">
    <source>
        <dbReference type="EMBL" id="SEG74915.1"/>
    </source>
</evidence>
<keyword evidence="7" id="KW-0046">Antibiotic resistance</keyword>
<feature type="transmembrane region" description="Helical" evidence="8">
    <location>
        <begin position="406"/>
        <end position="433"/>
    </location>
</feature>
<keyword evidence="3" id="KW-1003">Cell membrane</keyword>
<feature type="transmembrane region" description="Helical" evidence="8">
    <location>
        <begin position="344"/>
        <end position="366"/>
    </location>
</feature>
<organism evidence="10 11">
    <name type="scientific">Actinacidiphila yanglinensis</name>
    <dbReference type="NCBI Taxonomy" id="310779"/>
    <lineage>
        <taxon>Bacteria</taxon>
        <taxon>Bacillati</taxon>
        <taxon>Actinomycetota</taxon>
        <taxon>Actinomycetes</taxon>
        <taxon>Kitasatosporales</taxon>
        <taxon>Streptomycetaceae</taxon>
        <taxon>Actinacidiphila</taxon>
    </lineage>
</organism>
<dbReference type="InterPro" id="IPR011701">
    <property type="entry name" value="MFS"/>
</dbReference>
<feature type="transmembrane region" description="Helical" evidence="8">
    <location>
        <begin position="314"/>
        <end position="338"/>
    </location>
</feature>
<dbReference type="Gene3D" id="1.20.1720.10">
    <property type="entry name" value="Multidrug resistance protein D"/>
    <property type="match status" value="1"/>
</dbReference>
<sequence length="512" mass="50342">MLFSTVPCVAEPRGAWAGALPHLCTPTVVRIVTAMTHPALGAPSAAHPEPSPPADPRRWVALALLCLAQFMLILDVTVVNVALPDISAGLHLDRTTLTWVVTSYTMCFAGLMLFGGRLADALGARRTFSAGLLVFTAASLAAGLAGNAGTLLGARMAQGAGAALLSPAALSLVTTTFHGPERNRALGVWAGIGGAGSAAGVLLGGALTSGPGWSWIFFVNVPVGVAVLVAVPGVVPARAPRQARLDVPGAVLATTGTGALVHGLVTAGDAGWGSARTLLSLGLAAVLYAAFAAVERASGAPLMDVAMLARRPVVAGAFLMLVATGVLISTFFLGSVYLQQVRGYSAIGTGLVFLPAALATGIGAHLAGRLVGVVGPRWVAAAGMAVAACGAAPLAGLGAGTRVWPLVAPATGVAALGVGAVFVTAIGTALALVGPGESGLASGVVNTFHEVGGSVGVAVVSTVAASGIERGASGGFGEAFFVLAVVAAAAALAATLLVPPGRVTLPEGPLAH</sequence>
<evidence type="ECO:0000256" key="5">
    <source>
        <dbReference type="ARBA" id="ARBA00022989"/>
    </source>
</evidence>
<evidence type="ECO:0000259" key="9">
    <source>
        <dbReference type="PROSITE" id="PS50850"/>
    </source>
</evidence>
<keyword evidence="6 8" id="KW-0472">Membrane</keyword>
<feature type="transmembrane region" description="Helical" evidence="8">
    <location>
        <begin position="95"/>
        <end position="115"/>
    </location>
</feature>
<dbReference type="InterPro" id="IPR036259">
    <property type="entry name" value="MFS_trans_sf"/>
</dbReference>
<evidence type="ECO:0000256" key="2">
    <source>
        <dbReference type="ARBA" id="ARBA00022448"/>
    </source>
</evidence>
<dbReference type="EMBL" id="FNVU01000009">
    <property type="protein sequence ID" value="SEG74915.1"/>
    <property type="molecule type" value="Genomic_DNA"/>
</dbReference>
<dbReference type="Pfam" id="PF07690">
    <property type="entry name" value="MFS_1"/>
    <property type="match status" value="1"/>
</dbReference>
<gene>
    <name evidence="10" type="ORF">SAMN05216223_109301</name>
</gene>
<evidence type="ECO:0000256" key="8">
    <source>
        <dbReference type="SAM" id="Phobius"/>
    </source>
</evidence>
<evidence type="ECO:0000256" key="1">
    <source>
        <dbReference type="ARBA" id="ARBA00004651"/>
    </source>
</evidence>
<keyword evidence="11" id="KW-1185">Reference proteome</keyword>
<feature type="transmembrane region" description="Helical" evidence="8">
    <location>
        <begin position="479"/>
        <end position="498"/>
    </location>
</feature>
<dbReference type="AlphaFoldDB" id="A0A1H6CQL4"/>